<dbReference type="PROSITE" id="PS51178">
    <property type="entry name" value="PASTA"/>
    <property type="match status" value="1"/>
</dbReference>
<evidence type="ECO:0000313" key="4">
    <source>
        <dbReference type="Proteomes" id="UP001592528"/>
    </source>
</evidence>
<sequence>MASSPGPQPYLVTVPNLIGLSAQQARDFARRAQLIAVGPDPDALPSVHGVVSGQSPAAGSLAARWSSVVIWTLRGGGGPGDAGVREPRNPNPPPLAVSVHDPEPLPDPPMGHVTVEVAVEPVEEPAGD</sequence>
<dbReference type="RefSeq" id="WP_051725601.1">
    <property type="nucleotide sequence ID" value="NZ_JBHEZZ010000032.1"/>
</dbReference>
<accession>A0ABV6UZ31</accession>
<name>A0ABV6UZ31_9ACTN</name>
<reference evidence="3 4" key="1">
    <citation type="submission" date="2024-09" db="EMBL/GenBank/DDBJ databases">
        <authorList>
            <person name="Lee S.D."/>
        </authorList>
    </citation>
    <scope>NUCLEOTIDE SEQUENCE [LARGE SCALE GENOMIC DNA]</scope>
    <source>
        <strain evidence="3 4">N1-5</strain>
    </source>
</reference>
<protein>
    <submittedName>
        <fullName evidence="3">PASTA domain-containing protein</fullName>
    </submittedName>
</protein>
<dbReference type="InterPro" id="IPR005543">
    <property type="entry name" value="PASTA_dom"/>
</dbReference>
<dbReference type="Proteomes" id="UP001592528">
    <property type="component" value="Unassembled WGS sequence"/>
</dbReference>
<dbReference type="Pfam" id="PF03793">
    <property type="entry name" value="PASTA"/>
    <property type="match status" value="1"/>
</dbReference>
<gene>
    <name evidence="3" type="ORF">ACEZDJ_36100</name>
</gene>
<dbReference type="Gene3D" id="3.30.10.20">
    <property type="match status" value="1"/>
</dbReference>
<dbReference type="EMBL" id="JBHEZZ010000032">
    <property type="protein sequence ID" value="MFC1406728.1"/>
    <property type="molecule type" value="Genomic_DNA"/>
</dbReference>
<keyword evidence="4" id="KW-1185">Reference proteome</keyword>
<feature type="domain" description="PASTA" evidence="2">
    <location>
        <begin position="6"/>
        <end position="75"/>
    </location>
</feature>
<evidence type="ECO:0000256" key="1">
    <source>
        <dbReference type="SAM" id="MobiDB-lite"/>
    </source>
</evidence>
<evidence type="ECO:0000259" key="2">
    <source>
        <dbReference type="PROSITE" id="PS51178"/>
    </source>
</evidence>
<proteinExistence type="predicted"/>
<organism evidence="3 4">
    <name type="scientific">Streptacidiphilus cavernicola</name>
    <dbReference type="NCBI Taxonomy" id="3342716"/>
    <lineage>
        <taxon>Bacteria</taxon>
        <taxon>Bacillati</taxon>
        <taxon>Actinomycetota</taxon>
        <taxon>Actinomycetes</taxon>
        <taxon>Kitasatosporales</taxon>
        <taxon>Streptomycetaceae</taxon>
        <taxon>Streptacidiphilus</taxon>
    </lineage>
</organism>
<feature type="region of interest" description="Disordered" evidence="1">
    <location>
        <begin position="77"/>
        <end position="111"/>
    </location>
</feature>
<evidence type="ECO:0000313" key="3">
    <source>
        <dbReference type="EMBL" id="MFC1406728.1"/>
    </source>
</evidence>
<comment type="caution">
    <text evidence="3">The sequence shown here is derived from an EMBL/GenBank/DDBJ whole genome shotgun (WGS) entry which is preliminary data.</text>
</comment>
<dbReference type="CDD" id="cd06577">
    <property type="entry name" value="PASTA_pknB"/>
    <property type="match status" value="1"/>
</dbReference>